<name>A0A1S1R8N8_9ACTN</name>
<gene>
    <name evidence="2" type="ORF">CC117_12350</name>
</gene>
<proteinExistence type="predicted"/>
<organism evidence="2 3">
    <name type="scientific">Parafrankia colletiae</name>
    <dbReference type="NCBI Taxonomy" id="573497"/>
    <lineage>
        <taxon>Bacteria</taxon>
        <taxon>Bacillati</taxon>
        <taxon>Actinomycetota</taxon>
        <taxon>Actinomycetes</taxon>
        <taxon>Frankiales</taxon>
        <taxon>Frankiaceae</taxon>
        <taxon>Parafrankia</taxon>
    </lineage>
</organism>
<evidence type="ECO:0000313" key="3">
    <source>
        <dbReference type="Proteomes" id="UP000179627"/>
    </source>
</evidence>
<comment type="caution">
    <text evidence="2">The sequence shown here is derived from an EMBL/GenBank/DDBJ whole genome shotgun (WGS) entry which is preliminary data.</text>
</comment>
<dbReference type="Proteomes" id="UP000179627">
    <property type="component" value="Unassembled WGS sequence"/>
</dbReference>
<feature type="region of interest" description="Disordered" evidence="1">
    <location>
        <begin position="1"/>
        <end position="34"/>
    </location>
</feature>
<accession>A0A1S1R8N8</accession>
<reference evidence="3" key="1">
    <citation type="submission" date="2016-07" db="EMBL/GenBank/DDBJ databases">
        <title>Sequence Frankia sp. strain CcI1.17.</title>
        <authorList>
            <person name="Ghodhbane-Gtari F."/>
            <person name="Swanson E."/>
            <person name="Gueddou A."/>
            <person name="Morris K."/>
            <person name="Hezbri K."/>
            <person name="Ktari A."/>
            <person name="Nouioui I."/>
            <person name="Abebe-Akele F."/>
            <person name="Simpson S."/>
            <person name="Thomas K."/>
            <person name="Gtari M."/>
            <person name="Tisa L.S."/>
            <person name="Hurst S."/>
        </authorList>
    </citation>
    <scope>NUCLEOTIDE SEQUENCE [LARGE SCALE GENOMIC DNA]</scope>
    <source>
        <strain evidence="3">Cc1.17</strain>
    </source>
</reference>
<evidence type="ECO:0000256" key="1">
    <source>
        <dbReference type="SAM" id="MobiDB-lite"/>
    </source>
</evidence>
<dbReference type="AlphaFoldDB" id="A0A1S1R8N8"/>
<dbReference type="EMBL" id="MBLM01000047">
    <property type="protein sequence ID" value="OHV42347.1"/>
    <property type="molecule type" value="Genomic_DNA"/>
</dbReference>
<sequence length="78" mass="8102">MKPTTLVTAGSAARGGRRSDITVTPPESPAPADRGIVGAEVGRIERVGHPDLRSVVTSSVVTSSVVTSSVVRWSSFVR</sequence>
<evidence type="ECO:0000313" key="2">
    <source>
        <dbReference type="EMBL" id="OHV42347.1"/>
    </source>
</evidence>
<protein>
    <submittedName>
        <fullName evidence="2">Uncharacterized protein</fullName>
    </submittedName>
</protein>
<keyword evidence="3" id="KW-1185">Reference proteome</keyword>